<evidence type="ECO:0000256" key="4">
    <source>
        <dbReference type="ARBA" id="ARBA00023163"/>
    </source>
</evidence>
<sequence>MGKPKFKSSMKSLQQALINLRPSGPKTINWVCIQQTNTQSFREICNASSSFHSLYDNHHASSSSTSSQGGGGGGGDPVFSTRLLGDESFSCTSSYLNPDDSSPAVELVRKDGFISSKRFFFSPCTTNSIMEQAGEEVKSSTSTLTMEMASQNPYEDFKESMEEMVEAHGVKDWSGLQELLHCYLSLNEKNTHDTIVLAFVDLLINLIDDEENNLSSSSSNTTSSLSSSLSAYLCN</sequence>
<dbReference type="OrthoDB" id="689823at2759"/>
<dbReference type="InterPro" id="IPR038933">
    <property type="entry name" value="Ovate"/>
</dbReference>
<evidence type="ECO:0000259" key="8">
    <source>
        <dbReference type="PROSITE" id="PS51754"/>
    </source>
</evidence>
<feature type="compositionally biased region" description="Low complexity" evidence="7">
    <location>
        <begin position="213"/>
        <end position="235"/>
    </location>
</feature>
<evidence type="ECO:0000313" key="9">
    <source>
        <dbReference type="EMBL" id="KAF6156811.1"/>
    </source>
</evidence>
<dbReference type="InterPro" id="IPR006458">
    <property type="entry name" value="Ovate_C"/>
</dbReference>
<name>A0A7J7MPK2_9MAGN</name>
<dbReference type="GO" id="GO:0045892">
    <property type="term" value="P:negative regulation of DNA-templated transcription"/>
    <property type="evidence" value="ECO:0007669"/>
    <property type="project" value="UniProtKB-UniRule"/>
</dbReference>
<dbReference type="Proteomes" id="UP000541444">
    <property type="component" value="Unassembled WGS sequence"/>
</dbReference>
<feature type="domain" description="OVATE" evidence="8">
    <location>
        <begin position="146"/>
        <end position="205"/>
    </location>
</feature>
<dbReference type="GO" id="GO:0005634">
    <property type="term" value="C:nucleus"/>
    <property type="evidence" value="ECO:0007669"/>
    <property type="project" value="UniProtKB-SubCell"/>
</dbReference>
<organism evidence="9 10">
    <name type="scientific">Kingdonia uniflora</name>
    <dbReference type="NCBI Taxonomy" id="39325"/>
    <lineage>
        <taxon>Eukaryota</taxon>
        <taxon>Viridiplantae</taxon>
        <taxon>Streptophyta</taxon>
        <taxon>Embryophyta</taxon>
        <taxon>Tracheophyta</taxon>
        <taxon>Spermatophyta</taxon>
        <taxon>Magnoliopsida</taxon>
        <taxon>Ranunculales</taxon>
        <taxon>Circaeasteraceae</taxon>
        <taxon>Kingdonia</taxon>
    </lineage>
</organism>
<keyword evidence="4 6" id="KW-0804">Transcription</keyword>
<accession>A0A7J7MPK2</accession>
<gene>
    <name evidence="9" type="ORF">GIB67_033280</name>
</gene>
<keyword evidence="10" id="KW-1185">Reference proteome</keyword>
<evidence type="ECO:0000256" key="5">
    <source>
        <dbReference type="ARBA" id="ARBA00023242"/>
    </source>
</evidence>
<dbReference type="PANTHER" id="PTHR33057:SF218">
    <property type="entry name" value="TRANSCRIPTION REPRESSOR"/>
    <property type="match status" value="1"/>
</dbReference>
<evidence type="ECO:0000313" key="10">
    <source>
        <dbReference type="Proteomes" id="UP000541444"/>
    </source>
</evidence>
<evidence type="ECO:0000256" key="6">
    <source>
        <dbReference type="RuleBase" id="RU367028"/>
    </source>
</evidence>
<evidence type="ECO:0000256" key="7">
    <source>
        <dbReference type="SAM" id="MobiDB-lite"/>
    </source>
</evidence>
<proteinExistence type="predicted"/>
<keyword evidence="5 6" id="KW-0539">Nucleus</keyword>
<keyword evidence="2 6" id="KW-0678">Repressor</keyword>
<reference evidence="9 10" key="1">
    <citation type="journal article" date="2020" name="IScience">
        <title>Genome Sequencing of the Endangered Kingdonia uniflora (Circaeasteraceae, Ranunculales) Reveals Potential Mechanisms of Evolutionary Specialization.</title>
        <authorList>
            <person name="Sun Y."/>
            <person name="Deng T."/>
            <person name="Zhang A."/>
            <person name="Moore M.J."/>
            <person name="Landis J.B."/>
            <person name="Lin N."/>
            <person name="Zhang H."/>
            <person name="Zhang X."/>
            <person name="Huang J."/>
            <person name="Zhang X."/>
            <person name="Sun H."/>
            <person name="Wang H."/>
        </authorList>
    </citation>
    <scope>NUCLEOTIDE SEQUENCE [LARGE SCALE GENOMIC DNA]</scope>
    <source>
        <strain evidence="9">TB1705</strain>
        <tissue evidence="9">Leaf</tissue>
    </source>
</reference>
<evidence type="ECO:0000256" key="1">
    <source>
        <dbReference type="ARBA" id="ARBA00004123"/>
    </source>
</evidence>
<dbReference type="Pfam" id="PF04844">
    <property type="entry name" value="Ovate"/>
    <property type="match status" value="1"/>
</dbReference>
<feature type="region of interest" description="Disordered" evidence="7">
    <location>
        <begin position="212"/>
        <end position="235"/>
    </location>
</feature>
<comment type="function">
    <text evidence="6">Transcriptional repressor that regulates multiple aspects of plant growth and development.</text>
</comment>
<protein>
    <recommendedName>
        <fullName evidence="6">Transcription repressor</fullName>
    </recommendedName>
    <alternativeName>
        <fullName evidence="6">Ovate family protein</fullName>
    </alternativeName>
</protein>
<comment type="caution">
    <text evidence="9">The sequence shown here is derived from an EMBL/GenBank/DDBJ whole genome shotgun (WGS) entry which is preliminary data.</text>
</comment>
<dbReference type="EMBL" id="JACGCM010001301">
    <property type="protein sequence ID" value="KAF6156811.1"/>
    <property type="molecule type" value="Genomic_DNA"/>
</dbReference>
<dbReference type="AlphaFoldDB" id="A0A7J7MPK2"/>
<feature type="region of interest" description="Disordered" evidence="7">
    <location>
        <begin position="58"/>
        <end position="79"/>
    </location>
</feature>
<dbReference type="PROSITE" id="PS51754">
    <property type="entry name" value="OVATE"/>
    <property type="match status" value="1"/>
</dbReference>
<comment type="subcellular location">
    <subcellularLocation>
        <location evidence="1 6">Nucleus</location>
    </subcellularLocation>
</comment>
<dbReference type="NCBIfam" id="TIGR01568">
    <property type="entry name" value="A_thal_3678"/>
    <property type="match status" value="1"/>
</dbReference>
<evidence type="ECO:0000256" key="2">
    <source>
        <dbReference type="ARBA" id="ARBA00022491"/>
    </source>
</evidence>
<dbReference type="PANTHER" id="PTHR33057">
    <property type="entry name" value="TRANSCRIPTION REPRESSOR OFP7-RELATED"/>
    <property type="match status" value="1"/>
</dbReference>
<keyword evidence="3 6" id="KW-0805">Transcription regulation</keyword>
<evidence type="ECO:0000256" key="3">
    <source>
        <dbReference type="ARBA" id="ARBA00023015"/>
    </source>
</evidence>